<evidence type="ECO:0000313" key="1">
    <source>
        <dbReference type="EMBL" id="KZP20459.1"/>
    </source>
</evidence>
<name>A0A166J394_9AGAM</name>
<dbReference type="EMBL" id="KV417555">
    <property type="protein sequence ID" value="KZP20459.1"/>
    <property type="molecule type" value="Genomic_DNA"/>
</dbReference>
<reference evidence="1 2" key="1">
    <citation type="journal article" date="2016" name="Mol. Biol. Evol.">
        <title>Comparative Genomics of Early-Diverging Mushroom-Forming Fungi Provides Insights into the Origins of Lignocellulose Decay Capabilities.</title>
        <authorList>
            <person name="Nagy L.G."/>
            <person name="Riley R."/>
            <person name="Tritt A."/>
            <person name="Adam C."/>
            <person name="Daum C."/>
            <person name="Floudas D."/>
            <person name="Sun H."/>
            <person name="Yadav J.S."/>
            <person name="Pangilinan J."/>
            <person name="Larsson K.H."/>
            <person name="Matsuura K."/>
            <person name="Barry K."/>
            <person name="Labutti K."/>
            <person name="Kuo R."/>
            <person name="Ohm R.A."/>
            <person name="Bhattacharya S.S."/>
            <person name="Shirouzu T."/>
            <person name="Yoshinaga Y."/>
            <person name="Martin F.M."/>
            <person name="Grigoriev I.V."/>
            <person name="Hibbett D.S."/>
        </authorList>
    </citation>
    <scope>NUCLEOTIDE SEQUENCE [LARGE SCALE GENOMIC DNA]</scope>
    <source>
        <strain evidence="1 2">CBS 109695</strain>
    </source>
</reference>
<gene>
    <name evidence="1" type="ORF">FIBSPDRAFT_539749</name>
</gene>
<keyword evidence="2" id="KW-1185">Reference proteome</keyword>
<dbReference type="Proteomes" id="UP000076532">
    <property type="component" value="Unassembled WGS sequence"/>
</dbReference>
<protein>
    <submittedName>
        <fullName evidence="1">Uncharacterized protein</fullName>
    </submittedName>
</protein>
<accession>A0A166J394</accession>
<organism evidence="1 2">
    <name type="scientific">Athelia psychrophila</name>
    <dbReference type="NCBI Taxonomy" id="1759441"/>
    <lineage>
        <taxon>Eukaryota</taxon>
        <taxon>Fungi</taxon>
        <taxon>Dikarya</taxon>
        <taxon>Basidiomycota</taxon>
        <taxon>Agaricomycotina</taxon>
        <taxon>Agaricomycetes</taxon>
        <taxon>Agaricomycetidae</taxon>
        <taxon>Atheliales</taxon>
        <taxon>Atheliaceae</taxon>
        <taxon>Athelia</taxon>
    </lineage>
</organism>
<dbReference type="AlphaFoldDB" id="A0A166J394"/>
<evidence type="ECO:0000313" key="2">
    <source>
        <dbReference type="Proteomes" id="UP000076532"/>
    </source>
</evidence>
<sequence>MHLTCSGQHASKIDHLMSPSLSSQTAPQRLTSPWYRLLDHPPLKVWSDVLASNDQMPCMAHLCFAPSLSSTPQPIQAQQ</sequence>
<proteinExistence type="predicted"/>